<dbReference type="Pfam" id="PF00004">
    <property type="entry name" value="AAA"/>
    <property type="match status" value="2"/>
</dbReference>
<evidence type="ECO:0000259" key="1">
    <source>
        <dbReference type="SMART" id="SM00382"/>
    </source>
</evidence>
<dbReference type="GO" id="GO:0016887">
    <property type="term" value="F:ATP hydrolysis activity"/>
    <property type="evidence" value="ECO:0007669"/>
    <property type="project" value="InterPro"/>
</dbReference>
<dbReference type="InterPro" id="IPR027417">
    <property type="entry name" value="P-loop_NTPase"/>
</dbReference>
<dbReference type="InterPro" id="IPR050304">
    <property type="entry name" value="MT-severing_AAA_ATPase"/>
</dbReference>
<feature type="domain" description="AAA+ ATPase" evidence="1">
    <location>
        <begin position="467"/>
        <end position="596"/>
    </location>
</feature>
<evidence type="ECO:0000313" key="3">
    <source>
        <dbReference type="Proteomes" id="UP000031197"/>
    </source>
</evidence>
<organism evidence="2 3">
    <name type="scientific">Alteromonas marina</name>
    <dbReference type="NCBI Taxonomy" id="203795"/>
    <lineage>
        <taxon>Bacteria</taxon>
        <taxon>Pseudomonadati</taxon>
        <taxon>Pseudomonadota</taxon>
        <taxon>Gammaproteobacteria</taxon>
        <taxon>Alteromonadales</taxon>
        <taxon>Alteromonadaceae</taxon>
        <taxon>Alteromonas/Salinimonas group</taxon>
        <taxon>Alteromonas</taxon>
    </lineage>
</organism>
<protein>
    <submittedName>
        <fullName evidence="2">ATPase AAA</fullName>
    </submittedName>
</protein>
<dbReference type="CDD" id="cd19481">
    <property type="entry name" value="RecA-like_protease"/>
    <property type="match status" value="1"/>
</dbReference>
<gene>
    <name evidence="2" type="ORF">RJ41_07975</name>
</gene>
<dbReference type="RefSeq" id="WP_039219210.1">
    <property type="nucleotide sequence ID" value="NZ_JWLW01000012.1"/>
</dbReference>
<dbReference type="PANTHER" id="PTHR23074">
    <property type="entry name" value="AAA DOMAIN-CONTAINING"/>
    <property type="match status" value="1"/>
</dbReference>
<dbReference type="InterPro" id="IPR003593">
    <property type="entry name" value="AAA+_ATPase"/>
</dbReference>
<accession>A0A0B3XYA0</accession>
<feature type="domain" description="AAA+ ATPase" evidence="1">
    <location>
        <begin position="225"/>
        <end position="359"/>
    </location>
</feature>
<dbReference type="InterPro" id="IPR003959">
    <property type="entry name" value="ATPase_AAA_core"/>
</dbReference>
<dbReference type="SUPFAM" id="SSF52540">
    <property type="entry name" value="P-loop containing nucleoside triphosphate hydrolases"/>
    <property type="match status" value="2"/>
</dbReference>
<keyword evidence="3" id="KW-1185">Reference proteome</keyword>
<dbReference type="AlphaFoldDB" id="A0A0B3XYA0"/>
<dbReference type="EMBL" id="JWLW01000012">
    <property type="protein sequence ID" value="KHT54506.1"/>
    <property type="molecule type" value="Genomic_DNA"/>
</dbReference>
<dbReference type="Gene3D" id="3.40.50.300">
    <property type="entry name" value="P-loop containing nucleotide triphosphate hydrolases"/>
    <property type="match status" value="2"/>
</dbReference>
<dbReference type="PANTHER" id="PTHR23074:SF83">
    <property type="entry name" value="VACUOLAR PROTEIN SORTING-ASSOCIATED PROTEIN 4A"/>
    <property type="match status" value="1"/>
</dbReference>
<evidence type="ECO:0000313" key="2">
    <source>
        <dbReference type="EMBL" id="KHT54506.1"/>
    </source>
</evidence>
<reference evidence="2 3" key="1">
    <citation type="submission" date="2014-12" db="EMBL/GenBank/DDBJ databases">
        <title>Genome sequencing of Alteromonas marina AD001.</title>
        <authorList>
            <person name="Adrian T.G.S."/>
            <person name="Chan K.G."/>
        </authorList>
    </citation>
    <scope>NUCLEOTIDE SEQUENCE [LARGE SCALE GENOMIC DNA]</scope>
    <source>
        <strain evidence="2 3">AD001</strain>
    </source>
</reference>
<dbReference type="GO" id="GO:0005524">
    <property type="term" value="F:ATP binding"/>
    <property type="evidence" value="ECO:0007669"/>
    <property type="project" value="InterPro"/>
</dbReference>
<dbReference type="SMART" id="SM00382">
    <property type="entry name" value="AAA"/>
    <property type="match status" value="2"/>
</dbReference>
<comment type="caution">
    <text evidence="2">The sequence shown here is derived from an EMBL/GenBank/DDBJ whole genome shotgun (WGS) entry which is preliminary data.</text>
</comment>
<name>A0A0B3XYA0_9ALTE</name>
<dbReference type="OrthoDB" id="9809379at2"/>
<sequence>MLKRQLNNPHLLHYLSCQWTKRLLSYAVGIDDDFINPEVLTYLRGQPTSKSVSKHTKKALVALLSIDDRHPKITKVFLDNCTFIRKLLNLPRGADKLIQFALLCQANPWFQSVVNMLDIQDSYTGLNSILLDMTGLKVSDFNAIAESLMQFGLLNDKDFGVIDGSELPQPMLLNLLTNKLHSREQLIEPLLQPSEKAQFALGNFPQVNTALLGDYLSSAMRKAQVGTSVLLHGISGSGKTELARSLAKYCNCTLYEVRSTGMVKQNPDEALESRYPCKDRLRHLSLLNALLSAPSNAVLLIDECEHLFELADNHYSKEYLQRFIEQNAIPCIWITNHVQCLEPSFIRRFKLVAEVPSPRPEDIQHVCKRHFKGLGLSERFKRNITRIDNVSPALIANATHVAKTLNIARTDAENTIHDVIESTLHASGLWDSKAQYQGELDFDASLLNLKQPASYLDEVSFALKHNKPARVLLSGPPGTGKTAFAHYLTETNQRDLIRVKCSDVLSKWVGESEQNVAELFHRAHVEEKVILLDEVDSLLVSRETLTAHHELQLVNEFLTQIECFTQPLFAATNFDSRLDKAVLRRFDFKLECNYLKPEQVCALYRQVLGIKRLSLAEQQRLSTLKQLTPGDFAILARRKQFRPKQNHRLSAITLLAEENQRKQPQTPMGFIRPH</sequence>
<proteinExistence type="predicted"/>
<dbReference type="Proteomes" id="UP000031197">
    <property type="component" value="Unassembled WGS sequence"/>
</dbReference>